<keyword evidence="3" id="KW-1185">Reference proteome</keyword>
<dbReference type="EMBL" id="BKCP01004849">
    <property type="protein sequence ID" value="GER34133.1"/>
    <property type="molecule type" value="Genomic_DNA"/>
</dbReference>
<evidence type="ECO:0000256" key="1">
    <source>
        <dbReference type="SAM" id="MobiDB-lite"/>
    </source>
</evidence>
<gene>
    <name evidence="2" type="ORF">STAS_10325</name>
</gene>
<dbReference type="Proteomes" id="UP000325081">
    <property type="component" value="Unassembled WGS sequence"/>
</dbReference>
<proteinExistence type="predicted"/>
<sequence length="287" mass="32067">MKQFRLQWQQRHPQEAHSDASARECFCPAPCTQSASISAHHCYNCSNTWQCHFRKLSLLPGSNLNRTNSRPTCMSSSHAFTRVPLNLPKSTRKSCSSKYIALKAPHPSRLTVSGSVTFPNELSFNPASYARYLSSILLAGPSKQCRATQCSPRAASATSSPISLTATSSNPTPRAARATSARFTSRRPFLRLTTSIRLVLFTFPLSSEYALRTKLVNSGIDLSSAMNSSSWALRPTMSREKQNTRSRFSGSWMKMMSCLESRFKIFSYLWAHEGEPSNVRKSTSRVY</sequence>
<accession>A0A5A7PMM0</accession>
<feature type="compositionally biased region" description="Low complexity" evidence="1">
    <location>
        <begin position="171"/>
        <end position="180"/>
    </location>
</feature>
<comment type="caution">
    <text evidence="2">The sequence shown here is derived from an EMBL/GenBank/DDBJ whole genome shotgun (WGS) entry which is preliminary data.</text>
</comment>
<feature type="region of interest" description="Disordered" evidence="1">
    <location>
        <begin position="156"/>
        <end position="180"/>
    </location>
</feature>
<evidence type="ECO:0000313" key="2">
    <source>
        <dbReference type="EMBL" id="GER34133.1"/>
    </source>
</evidence>
<protein>
    <submittedName>
        <fullName evidence="2">WW domain-containing adapter protein</fullName>
    </submittedName>
</protein>
<dbReference type="AlphaFoldDB" id="A0A5A7PMM0"/>
<feature type="compositionally biased region" description="Polar residues" evidence="1">
    <location>
        <begin position="156"/>
        <end position="170"/>
    </location>
</feature>
<organism evidence="2 3">
    <name type="scientific">Striga asiatica</name>
    <name type="common">Asiatic witchweed</name>
    <name type="synonym">Buchnera asiatica</name>
    <dbReference type="NCBI Taxonomy" id="4170"/>
    <lineage>
        <taxon>Eukaryota</taxon>
        <taxon>Viridiplantae</taxon>
        <taxon>Streptophyta</taxon>
        <taxon>Embryophyta</taxon>
        <taxon>Tracheophyta</taxon>
        <taxon>Spermatophyta</taxon>
        <taxon>Magnoliopsida</taxon>
        <taxon>eudicotyledons</taxon>
        <taxon>Gunneridae</taxon>
        <taxon>Pentapetalae</taxon>
        <taxon>asterids</taxon>
        <taxon>lamiids</taxon>
        <taxon>Lamiales</taxon>
        <taxon>Orobanchaceae</taxon>
        <taxon>Buchnereae</taxon>
        <taxon>Striga</taxon>
    </lineage>
</organism>
<evidence type="ECO:0000313" key="3">
    <source>
        <dbReference type="Proteomes" id="UP000325081"/>
    </source>
</evidence>
<name>A0A5A7PMM0_STRAF</name>
<reference evidence="3" key="1">
    <citation type="journal article" date="2019" name="Curr. Biol.">
        <title>Genome Sequence of Striga asiatica Provides Insight into the Evolution of Plant Parasitism.</title>
        <authorList>
            <person name="Yoshida S."/>
            <person name="Kim S."/>
            <person name="Wafula E.K."/>
            <person name="Tanskanen J."/>
            <person name="Kim Y.M."/>
            <person name="Honaas L."/>
            <person name="Yang Z."/>
            <person name="Spallek T."/>
            <person name="Conn C.E."/>
            <person name="Ichihashi Y."/>
            <person name="Cheong K."/>
            <person name="Cui S."/>
            <person name="Der J.P."/>
            <person name="Gundlach H."/>
            <person name="Jiao Y."/>
            <person name="Hori C."/>
            <person name="Ishida J.K."/>
            <person name="Kasahara H."/>
            <person name="Kiba T."/>
            <person name="Kim M.S."/>
            <person name="Koo N."/>
            <person name="Laohavisit A."/>
            <person name="Lee Y.H."/>
            <person name="Lumba S."/>
            <person name="McCourt P."/>
            <person name="Mortimer J.C."/>
            <person name="Mutuku J.M."/>
            <person name="Nomura T."/>
            <person name="Sasaki-Sekimoto Y."/>
            <person name="Seto Y."/>
            <person name="Wang Y."/>
            <person name="Wakatake T."/>
            <person name="Sakakibara H."/>
            <person name="Demura T."/>
            <person name="Yamaguchi S."/>
            <person name="Yoneyama K."/>
            <person name="Manabe R.I."/>
            <person name="Nelson D.C."/>
            <person name="Schulman A.H."/>
            <person name="Timko M.P."/>
            <person name="dePamphilis C.W."/>
            <person name="Choi D."/>
            <person name="Shirasu K."/>
        </authorList>
    </citation>
    <scope>NUCLEOTIDE SEQUENCE [LARGE SCALE GENOMIC DNA]</scope>
    <source>
        <strain evidence="3">cv. UVA1</strain>
    </source>
</reference>